<dbReference type="SMR" id="A0A0R0JKE6"/>
<reference evidence="4 5" key="1">
    <citation type="journal article" date="2010" name="Nature">
        <title>Genome sequence of the palaeopolyploid soybean.</title>
        <authorList>
            <person name="Schmutz J."/>
            <person name="Cannon S.B."/>
            <person name="Schlueter J."/>
            <person name="Ma J."/>
            <person name="Mitros T."/>
            <person name="Nelson W."/>
            <person name="Hyten D.L."/>
            <person name="Song Q."/>
            <person name="Thelen J.J."/>
            <person name="Cheng J."/>
            <person name="Xu D."/>
            <person name="Hellsten U."/>
            <person name="May G.D."/>
            <person name="Yu Y."/>
            <person name="Sakurai T."/>
            <person name="Umezawa T."/>
            <person name="Bhattacharyya M.K."/>
            <person name="Sandhu D."/>
            <person name="Valliyodan B."/>
            <person name="Lindquist E."/>
            <person name="Peto M."/>
            <person name="Grant D."/>
            <person name="Shu S."/>
            <person name="Goodstein D."/>
            <person name="Barry K."/>
            <person name="Futrell-Griggs M."/>
            <person name="Abernathy B."/>
            <person name="Du J."/>
            <person name="Tian Z."/>
            <person name="Zhu L."/>
            <person name="Gill N."/>
            <person name="Joshi T."/>
            <person name="Libault M."/>
            <person name="Sethuraman A."/>
            <person name="Zhang X.-C."/>
            <person name="Shinozaki K."/>
            <person name="Nguyen H.T."/>
            <person name="Wing R.A."/>
            <person name="Cregan P."/>
            <person name="Specht J."/>
            <person name="Grimwood J."/>
            <person name="Rokhsar D."/>
            <person name="Stacey G."/>
            <person name="Shoemaker R.C."/>
            <person name="Jackson S.A."/>
        </authorList>
    </citation>
    <scope>NUCLEOTIDE SEQUENCE</scope>
    <source>
        <strain evidence="5">cv. Williams 82</strain>
        <tissue evidence="4">Callus</tissue>
    </source>
</reference>
<dbReference type="PANTHER" id="PTHR32009:SF144">
    <property type="entry name" value="RESISTANCE PROTEIN (TIR-NBS-LRR CLASS), PUTATIVE-RELATED"/>
    <property type="match status" value="1"/>
</dbReference>
<keyword evidence="2" id="KW-0472">Membrane</keyword>
<dbReference type="PANTHER" id="PTHR32009">
    <property type="entry name" value="TMV RESISTANCE PROTEIN N-LIKE"/>
    <property type="match status" value="1"/>
</dbReference>
<proteinExistence type="predicted"/>
<dbReference type="PROSITE" id="PS50104">
    <property type="entry name" value="TIR"/>
    <property type="match status" value="1"/>
</dbReference>
<reference evidence="5" key="2">
    <citation type="submission" date="2018-02" db="UniProtKB">
        <authorList>
            <consortium name="EnsemblPlants"/>
        </authorList>
    </citation>
    <scope>IDENTIFICATION</scope>
    <source>
        <strain evidence="5">Williams 82</strain>
    </source>
</reference>
<name>A0A0R0JKE6_SOYBN</name>
<dbReference type="Gene3D" id="3.40.50.10140">
    <property type="entry name" value="Toll/interleukin-1 receptor homology (TIR) domain"/>
    <property type="match status" value="1"/>
</dbReference>
<evidence type="ECO:0000256" key="1">
    <source>
        <dbReference type="ARBA" id="ARBA00023027"/>
    </source>
</evidence>
<dbReference type="EnsemblPlants" id="KRH54890">
    <property type="protein sequence ID" value="KRH54890"/>
    <property type="gene ID" value="GLYMA_06G216900"/>
</dbReference>
<sequence length="112" mass="13156">MAPPQEPIAKFDFWSSPSPCGSQFWLYLGEEKWFCFVLSQVLVAYFIGNLYSSMKQRAIHAFIDNERLRRGEEITPALLKAIRESRIGIIVFLYSYYVEIKNILFRTKHIES</sequence>
<accession>A0A0R0JKE6</accession>
<evidence type="ECO:0000256" key="2">
    <source>
        <dbReference type="SAM" id="Phobius"/>
    </source>
</evidence>
<protein>
    <recommendedName>
        <fullName evidence="3">TIR domain-containing protein</fullName>
    </recommendedName>
</protein>
<dbReference type="GO" id="GO:0007165">
    <property type="term" value="P:signal transduction"/>
    <property type="evidence" value="ECO:0000318"/>
    <property type="project" value="GO_Central"/>
</dbReference>
<keyword evidence="2" id="KW-0812">Transmembrane</keyword>
<dbReference type="Gramene" id="KRH54890">
    <property type="protein sequence ID" value="KRH54890"/>
    <property type="gene ID" value="GLYMA_06G216900"/>
</dbReference>
<keyword evidence="6" id="KW-1185">Reference proteome</keyword>
<evidence type="ECO:0000313" key="6">
    <source>
        <dbReference type="Proteomes" id="UP000008827"/>
    </source>
</evidence>
<dbReference type="Proteomes" id="UP000008827">
    <property type="component" value="Chromosome 6"/>
</dbReference>
<dbReference type="EMBL" id="CM000839">
    <property type="protein sequence ID" value="KRH54890.1"/>
    <property type="molecule type" value="Genomic_DNA"/>
</dbReference>
<evidence type="ECO:0000313" key="5">
    <source>
        <dbReference type="EnsemblPlants" id="KRH54890"/>
    </source>
</evidence>
<dbReference type="InterPro" id="IPR000157">
    <property type="entry name" value="TIR_dom"/>
</dbReference>
<feature type="domain" description="TIR" evidence="3">
    <location>
        <begin position="28"/>
        <end position="112"/>
    </location>
</feature>
<keyword evidence="1" id="KW-0520">NAD</keyword>
<feature type="transmembrane region" description="Helical" evidence="2">
    <location>
        <begin position="33"/>
        <end position="51"/>
    </location>
</feature>
<organism evidence="4">
    <name type="scientific">Glycine max</name>
    <name type="common">Soybean</name>
    <name type="synonym">Glycine hispida</name>
    <dbReference type="NCBI Taxonomy" id="3847"/>
    <lineage>
        <taxon>Eukaryota</taxon>
        <taxon>Viridiplantae</taxon>
        <taxon>Streptophyta</taxon>
        <taxon>Embryophyta</taxon>
        <taxon>Tracheophyta</taxon>
        <taxon>Spermatophyta</taxon>
        <taxon>Magnoliopsida</taxon>
        <taxon>eudicotyledons</taxon>
        <taxon>Gunneridae</taxon>
        <taxon>Pentapetalae</taxon>
        <taxon>rosids</taxon>
        <taxon>fabids</taxon>
        <taxon>Fabales</taxon>
        <taxon>Fabaceae</taxon>
        <taxon>Papilionoideae</taxon>
        <taxon>50 kb inversion clade</taxon>
        <taxon>NPAAA clade</taxon>
        <taxon>indigoferoid/millettioid clade</taxon>
        <taxon>Phaseoleae</taxon>
        <taxon>Glycine</taxon>
        <taxon>Glycine subgen. Soja</taxon>
    </lineage>
</organism>
<reference evidence="4" key="3">
    <citation type="submission" date="2018-07" db="EMBL/GenBank/DDBJ databases">
        <title>WGS assembly of Glycine max.</title>
        <authorList>
            <person name="Schmutz J."/>
            <person name="Cannon S."/>
            <person name="Schlueter J."/>
            <person name="Ma J."/>
            <person name="Mitros T."/>
            <person name="Nelson W."/>
            <person name="Hyten D."/>
            <person name="Song Q."/>
            <person name="Thelen J."/>
            <person name="Cheng J."/>
            <person name="Xu D."/>
            <person name="Hellsten U."/>
            <person name="May G."/>
            <person name="Yu Y."/>
            <person name="Sakurai T."/>
            <person name="Umezawa T."/>
            <person name="Bhattacharyya M."/>
            <person name="Sandhu D."/>
            <person name="Valliyodan B."/>
            <person name="Lindquist E."/>
            <person name="Peto M."/>
            <person name="Grant D."/>
            <person name="Shu S."/>
            <person name="Goodstein D."/>
            <person name="Barry K."/>
            <person name="Futrell-Griggs M."/>
            <person name="Abernathy B."/>
            <person name="Du J."/>
            <person name="Tian Z."/>
            <person name="Zhu L."/>
            <person name="Gill N."/>
            <person name="Joshi T."/>
            <person name="Libault M."/>
            <person name="Sethuraman A."/>
            <person name="Zhang X."/>
            <person name="Shinozaki K."/>
            <person name="Nguyen H."/>
            <person name="Wing R."/>
            <person name="Cregan P."/>
            <person name="Specht J."/>
            <person name="Grimwood J."/>
            <person name="Rokhsar D."/>
            <person name="Stacey G."/>
            <person name="Shoemaker R."/>
            <person name="Jackson S."/>
        </authorList>
    </citation>
    <scope>NUCLEOTIDE SEQUENCE</scope>
    <source>
        <tissue evidence="4">Callus</tissue>
    </source>
</reference>
<gene>
    <name evidence="4" type="ORF">GLYMA_06G216900</name>
</gene>
<dbReference type="GO" id="GO:0005634">
    <property type="term" value="C:nucleus"/>
    <property type="evidence" value="ECO:0000318"/>
    <property type="project" value="GO_Central"/>
</dbReference>
<dbReference type="InterPro" id="IPR035897">
    <property type="entry name" value="Toll_tir_struct_dom_sf"/>
</dbReference>
<evidence type="ECO:0000313" key="4">
    <source>
        <dbReference type="EMBL" id="KRH54890.1"/>
    </source>
</evidence>
<dbReference type="SUPFAM" id="SSF52200">
    <property type="entry name" value="Toll/Interleukin receptor TIR domain"/>
    <property type="match status" value="1"/>
</dbReference>
<dbReference type="Pfam" id="PF01582">
    <property type="entry name" value="TIR"/>
    <property type="match status" value="1"/>
</dbReference>
<evidence type="ECO:0000259" key="3">
    <source>
        <dbReference type="PROSITE" id="PS50104"/>
    </source>
</evidence>
<keyword evidence="2" id="KW-1133">Transmembrane helix</keyword>
<dbReference type="AlphaFoldDB" id="A0A0R0JKE6"/>
<dbReference type="InParanoid" id="A0A0R0JKE6"/>